<feature type="chain" id="PRO_5039114244" description="Lipoprotein" evidence="2">
    <location>
        <begin position="19"/>
        <end position="214"/>
    </location>
</feature>
<dbReference type="PROSITE" id="PS51257">
    <property type="entry name" value="PROKAR_LIPOPROTEIN"/>
    <property type="match status" value="1"/>
</dbReference>
<evidence type="ECO:0000313" key="3">
    <source>
        <dbReference type="EMBL" id="TKI65543.1"/>
    </source>
</evidence>
<keyword evidence="2" id="KW-0732">Signal</keyword>
<evidence type="ECO:0000256" key="1">
    <source>
        <dbReference type="SAM" id="MobiDB-lite"/>
    </source>
</evidence>
<evidence type="ECO:0000313" key="4">
    <source>
        <dbReference type="Proteomes" id="UP000308744"/>
    </source>
</evidence>
<dbReference type="RefSeq" id="WP_107896360.1">
    <property type="nucleotide sequence ID" value="NZ_PYWM01000020.1"/>
</dbReference>
<keyword evidence="4" id="KW-1185">Reference proteome</keyword>
<feature type="compositionally biased region" description="Basic and acidic residues" evidence="1">
    <location>
        <begin position="24"/>
        <end position="34"/>
    </location>
</feature>
<feature type="region of interest" description="Disordered" evidence="1">
    <location>
        <begin position="21"/>
        <end position="54"/>
    </location>
</feature>
<accession>A0A4V5TKY3</accession>
<name>A0A4V5TKY3_9BACI</name>
<protein>
    <recommendedName>
        <fullName evidence="5">Lipoprotein</fullName>
    </recommendedName>
</protein>
<gene>
    <name evidence="3" type="ORF">FC756_15955</name>
</gene>
<dbReference type="EMBL" id="SZPU01000062">
    <property type="protein sequence ID" value="TKI65543.1"/>
    <property type="molecule type" value="Genomic_DNA"/>
</dbReference>
<evidence type="ECO:0000256" key="2">
    <source>
        <dbReference type="SAM" id="SignalP"/>
    </source>
</evidence>
<dbReference type="Proteomes" id="UP000308744">
    <property type="component" value="Unassembled WGS sequence"/>
</dbReference>
<sequence length="214" mass="22931">MKKTLIFSAALVLSLGLAGCGADSSKEEKPKEETQTTASTGEKGTAKEEKKEDDKALKSGTYKVGTDLKAGEYLVKTDSPIGYIEVAKDSTGALGSIIFNATPTQGSHIYVTVQDGQYFKVDGSKFYSVADAPSVIPQDGIYKDGQFKVGTDIPAGEYKYFLDSESGIGYIEVSKNSSHDIGTIVTNETPQADGYITVTDGQYLTLQDVYIKTK</sequence>
<proteinExistence type="predicted"/>
<feature type="signal peptide" evidence="2">
    <location>
        <begin position="1"/>
        <end position="18"/>
    </location>
</feature>
<dbReference type="AlphaFoldDB" id="A0A4V5TKY3"/>
<comment type="caution">
    <text evidence="3">The sequence shown here is derived from an EMBL/GenBank/DDBJ whole genome shotgun (WGS) entry which is preliminary data.</text>
</comment>
<reference evidence="3 4" key="1">
    <citation type="submission" date="2019-04" db="EMBL/GenBank/DDBJ databases">
        <title>Lysinibacillus genome sequencing.</title>
        <authorList>
            <person name="Dunlap C."/>
        </authorList>
    </citation>
    <scope>NUCLEOTIDE SEQUENCE [LARGE SCALE GENOMIC DNA]</scope>
    <source>
        <strain evidence="3 4">CCTCC AB 2010389</strain>
    </source>
</reference>
<evidence type="ECO:0008006" key="5">
    <source>
        <dbReference type="Google" id="ProtNLM"/>
    </source>
</evidence>
<organism evidence="3 4">
    <name type="scientific">Lysinibacillus mangiferihumi</name>
    <dbReference type="NCBI Taxonomy" id="1130819"/>
    <lineage>
        <taxon>Bacteria</taxon>
        <taxon>Bacillati</taxon>
        <taxon>Bacillota</taxon>
        <taxon>Bacilli</taxon>
        <taxon>Bacillales</taxon>
        <taxon>Bacillaceae</taxon>
        <taxon>Lysinibacillus</taxon>
    </lineage>
</organism>
<feature type="compositionally biased region" description="Basic and acidic residues" evidence="1">
    <location>
        <begin position="44"/>
        <end position="54"/>
    </location>
</feature>